<sequence>MCFKKKSPVSTYLPPANYPSMTKQEVTDKMEEDIQIHEWWAGYVTQNPSYAQSYGDYDWHMAWIEVYKNTIYYLGQC</sequence>
<dbReference type="AlphaFoldDB" id="A0A6M3J490"/>
<protein>
    <submittedName>
        <fullName evidence="1">Uncharacterized protein</fullName>
    </submittedName>
</protein>
<accession>A0A6M3J490</accession>
<dbReference type="EMBL" id="MT142503">
    <property type="protein sequence ID" value="QJA83086.1"/>
    <property type="molecule type" value="Genomic_DNA"/>
</dbReference>
<gene>
    <name evidence="2" type="ORF">MM415A00315_0011</name>
    <name evidence="1" type="ORF">MM415B00552_0035</name>
</gene>
<reference evidence="1" key="1">
    <citation type="submission" date="2020-03" db="EMBL/GenBank/DDBJ databases">
        <title>The deep terrestrial virosphere.</title>
        <authorList>
            <person name="Holmfeldt K."/>
            <person name="Nilsson E."/>
            <person name="Simone D."/>
            <person name="Lopez-Fernandez M."/>
            <person name="Wu X."/>
            <person name="de Brujin I."/>
            <person name="Lundin D."/>
            <person name="Andersson A."/>
            <person name="Bertilsson S."/>
            <person name="Dopson M."/>
        </authorList>
    </citation>
    <scope>NUCLEOTIDE SEQUENCE</scope>
    <source>
        <strain evidence="2">MM415A00315</strain>
        <strain evidence="1">MM415B00552</strain>
    </source>
</reference>
<organism evidence="1">
    <name type="scientific">viral metagenome</name>
    <dbReference type="NCBI Taxonomy" id="1070528"/>
    <lineage>
        <taxon>unclassified sequences</taxon>
        <taxon>metagenomes</taxon>
        <taxon>organismal metagenomes</taxon>
    </lineage>
</organism>
<evidence type="ECO:0000313" key="2">
    <source>
        <dbReference type="EMBL" id="QJA83086.1"/>
    </source>
</evidence>
<evidence type="ECO:0000313" key="1">
    <source>
        <dbReference type="EMBL" id="QJA64045.1"/>
    </source>
</evidence>
<proteinExistence type="predicted"/>
<dbReference type="EMBL" id="MT141511">
    <property type="protein sequence ID" value="QJA64045.1"/>
    <property type="molecule type" value="Genomic_DNA"/>
</dbReference>
<name>A0A6M3J490_9ZZZZ</name>